<gene>
    <name evidence="9" type="ORF">MDA_GLEAN10002401</name>
</gene>
<dbReference type="PANTHER" id="PTHR11876:SF28">
    <property type="entry name" value="ALPHA-DEFENSIN 1"/>
    <property type="match status" value="1"/>
</dbReference>
<accession>L5LP09</accession>
<keyword evidence="10" id="KW-1185">Reference proteome</keyword>
<feature type="region of interest" description="Disordered" evidence="6">
    <location>
        <begin position="115"/>
        <end position="154"/>
    </location>
</feature>
<evidence type="ECO:0000259" key="8">
    <source>
        <dbReference type="SMART" id="SM01418"/>
    </source>
</evidence>
<dbReference type="AlphaFoldDB" id="L5LP09"/>
<evidence type="ECO:0000256" key="1">
    <source>
        <dbReference type="ARBA" id="ARBA00006519"/>
    </source>
</evidence>
<feature type="signal peptide" evidence="7">
    <location>
        <begin position="1"/>
        <end position="19"/>
    </location>
</feature>
<name>L5LP09_MYODS</name>
<evidence type="ECO:0000313" key="10">
    <source>
        <dbReference type="Proteomes" id="UP000010556"/>
    </source>
</evidence>
<feature type="compositionally biased region" description="Acidic residues" evidence="6">
    <location>
        <begin position="44"/>
        <end position="54"/>
    </location>
</feature>
<keyword evidence="2" id="KW-0929">Antimicrobial</keyword>
<evidence type="ECO:0000256" key="7">
    <source>
        <dbReference type="SAM" id="SignalP"/>
    </source>
</evidence>
<dbReference type="InterPro" id="IPR016327">
    <property type="entry name" value="Alpha-defensin"/>
</dbReference>
<evidence type="ECO:0000313" key="9">
    <source>
        <dbReference type="EMBL" id="ELK27750.1"/>
    </source>
</evidence>
<keyword evidence="5" id="KW-0044">Antibiotic</keyword>
<feature type="region of interest" description="Disordered" evidence="6">
    <location>
        <begin position="26"/>
        <end position="54"/>
    </location>
</feature>
<feature type="domain" description="Alpha-defensin N-terminal" evidence="8">
    <location>
        <begin position="1"/>
        <end position="67"/>
    </location>
</feature>
<dbReference type="GO" id="GO:0050830">
    <property type="term" value="P:defense response to Gram-positive bacterium"/>
    <property type="evidence" value="ECO:0007669"/>
    <property type="project" value="TreeGrafter"/>
</dbReference>
<keyword evidence="4" id="KW-0211">Defensin</keyword>
<dbReference type="GO" id="GO:0050829">
    <property type="term" value="P:defense response to Gram-negative bacterium"/>
    <property type="evidence" value="ECO:0007669"/>
    <property type="project" value="TreeGrafter"/>
</dbReference>
<protein>
    <submittedName>
        <fullName evidence="9">Defensin-7</fullName>
    </submittedName>
</protein>
<evidence type="ECO:0000256" key="4">
    <source>
        <dbReference type="ARBA" id="ARBA00022940"/>
    </source>
</evidence>
<reference evidence="10" key="1">
    <citation type="journal article" date="2013" name="Science">
        <title>Comparative analysis of bat genomes provides insight into the evolution of flight and immunity.</title>
        <authorList>
            <person name="Zhang G."/>
            <person name="Cowled C."/>
            <person name="Shi Z."/>
            <person name="Huang Z."/>
            <person name="Bishop-Lilly K.A."/>
            <person name="Fang X."/>
            <person name="Wynne J.W."/>
            <person name="Xiong Z."/>
            <person name="Baker M.L."/>
            <person name="Zhao W."/>
            <person name="Tachedjian M."/>
            <person name="Zhu Y."/>
            <person name="Zhou P."/>
            <person name="Jiang X."/>
            <person name="Ng J."/>
            <person name="Yang L."/>
            <person name="Wu L."/>
            <person name="Xiao J."/>
            <person name="Feng Y."/>
            <person name="Chen Y."/>
            <person name="Sun X."/>
            <person name="Zhang Y."/>
            <person name="Marsh G.A."/>
            <person name="Crameri G."/>
            <person name="Broder C.C."/>
            <person name="Frey K.G."/>
            <person name="Wang L.F."/>
            <person name="Wang J."/>
        </authorList>
    </citation>
    <scope>NUCLEOTIDE SEQUENCE [LARGE SCALE GENOMIC DNA]</scope>
</reference>
<dbReference type="Proteomes" id="UP000010556">
    <property type="component" value="Unassembled WGS sequence"/>
</dbReference>
<dbReference type="InterPro" id="IPR002366">
    <property type="entry name" value="Alpha-defensin_N"/>
</dbReference>
<dbReference type="GO" id="GO:0002227">
    <property type="term" value="P:innate immune response in mucosa"/>
    <property type="evidence" value="ECO:0007669"/>
    <property type="project" value="TreeGrafter"/>
</dbReference>
<dbReference type="GO" id="GO:0071222">
    <property type="term" value="P:cellular response to lipopolysaccharide"/>
    <property type="evidence" value="ECO:0007669"/>
    <property type="project" value="TreeGrafter"/>
</dbReference>
<evidence type="ECO:0000256" key="2">
    <source>
        <dbReference type="ARBA" id="ARBA00022529"/>
    </source>
</evidence>
<dbReference type="PANTHER" id="PTHR11876">
    <property type="entry name" value="ALPHA-DEFENSIN 1"/>
    <property type="match status" value="1"/>
</dbReference>
<dbReference type="GO" id="GO:0051673">
    <property type="term" value="P:disruption of plasma membrane integrity in another organism"/>
    <property type="evidence" value="ECO:0007669"/>
    <property type="project" value="TreeGrafter"/>
</dbReference>
<evidence type="ECO:0000256" key="3">
    <source>
        <dbReference type="ARBA" id="ARBA00022729"/>
    </source>
</evidence>
<dbReference type="GO" id="GO:0031012">
    <property type="term" value="C:extracellular matrix"/>
    <property type="evidence" value="ECO:0007669"/>
    <property type="project" value="TreeGrafter"/>
</dbReference>
<dbReference type="GO" id="GO:0019731">
    <property type="term" value="P:antibacterial humoral response"/>
    <property type="evidence" value="ECO:0007669"/>
    <property type="project" value="TreeGrafter"/>
</dbReference>
<evidence type="ECO:0000256" key="6">
    <source>
        <dbReference type="SAM" id="MobiDB-lite"/>
    </source>
</evidence>
<dbReference type="GO" id="GO:0061844">
    <property type="term" value="P:antimicrobial humoral immune response mediated by antimicrobial peptide"/>
    <property type="evidence" value="ECO:0007669"/>
    <property type="project" value="TreeGrafter"/>
</dbReference>
<dbReference type="SMART" id="SM01418">
    <property type="entry name" value="Defensin_propep"/>
    <property type="match status" value="2"/>
</dbReference>
<organism evidence="9 10">
    <name type="scientific">Myotis davidii</name>
    <name type="common">David's myotis</name>
    <dbReference type="NCBI Taxonomy" id="225400"/>
    <lineage>
        <taxon>Eukaryota</taxon>
        <taxon>Metazoa</taxon>
        <taxon>Chordata</taxon>
        <taxon>Craniata</taxon>
        <taxon>Vertebrata</taxon>
        <taxon>Euteleostomi</taxon>
        <taxon>Mammalia</taxon>
        <taxon>Eutheria</taxon>
        <taxon>Laurasiatheria</taxon>
        <taxon>Chiroptera</taxon>
        <taxon>Yangochiroptera</taxon>
        <taxon>Vespertilionidae</taxon>
        <taxon>Myotis</taxon>
    </lineage>
</organism>
<evidence type="ECO:0000256" key="5">
    <source>
        <dbReference type="ARBA" id="ARBA00023022"/>
    </source>
</evidence>
<dbReference type="Pfam" id="PF00879">
    <property type="entry name" value="Defensin_propep"/>
    <property type="match status" value="1"/>
</dbReference>
<proteinExistence type="inferred from homology"/>
<dbReference type="EMBL" id="KB109880">
    <property type="protein sequence ID" value="ELK27750.1"/>
    <property type="molecule type" value="Genomic_DNA"/>
</dbReference>
<feature type="domain" description="Alpha-defensin N-terminal" evidence="8">
    <location>
        <begin position="113"/>
        <end position="164"/>
    </location>
</feature>
<sequence length="213" mass="23900">MRTLTLLAALLLLALQAQAQTLQETADQVPAQDQPEAKDQGELWSEDEDEAEDGDQDVAISFTGEERLARAAAVLSMSFVDRDLKHHQMPLKTGKRFMHVVPLCRDFCADQSTAQARTLQETDDQVPAQDQPEAKDQGELWSEDEDQTKDGDQDVAISFTGEERLARAAEPGKIKIKRCRCRRNCRVTILGEVLERVSGVCKFLGRRRKLCCQ</sequence>
<keyword evidence="3 7" id="KW-0732">Signal</keyword>
<dbReference type="GO" id="GO:0005615">
    <property type="term" value="C:extracellular space"/>
    <property type="evidence" value="ECO:0007669"/>
    <property type="project" value="InterPro"/>
</dbReference>
<feature type="chain" id="PRO_5003970426" evidence="7">
    <location>
        <begin position="20"/>
        <end position="213"/>
    </location>
</feature>
<comment type="similarity">
    <text evidence="1">Belongs to the alpha-defensin family.</text>
</comment>